<evidence type="ECO:0008006" key="12">
    <source>
        <dbReference type="Google" id="ProtNLM"/>
    </source>
</evidence>
<feature type="transmembrane region" description="Helical" evidence="9">
    <location>
        <begin position="62"/>
        <end position="87"/>
    </location>
</feature>
<name>A0A7K3M843_9ACTN</name>
<dbReference type="InterPro" id="IPR052157">
    <property type="entry name" value="BCAA_transport_permease"/>
</dbReference>
<evidence type="ECO:0000256" key="2">
    <source>
        <dbReference type="ARBA" id="ARBA00022448"/>
    </source>
</evidence>
<dbReference type="InterPro" id="IPR001851">
    <property type="entry name" value="ABC_transp_permease"/>
</dbReference>
<comment type="caution">
    <text evidence="10">The sequence shown here is derived from an EMBL/GenBank/DDBJ whole genome shotgun (WGS) entry which is preliminary data.</text>
</comment>
<keyword evidence="6 9" id="KW-1133">Transmembrane helix</keyword>
<dbReference type="GO" id="GO:0022857">
    <property type="term" value="F:transmembrane transporter activity"/>
    <property type="evidence" value="ECO:0007669"/>
    <property type="project" value="InterPro"/>
</dbReference>
<evidence type="ECO:0000313" key="10">
    <source>
        <dbReference type="EMBL" id="NDL59360.1"/>
    </source>
</evidence>
<dbReference type="Pfam" id="PF02653">
    <property type="entry name" value="BPD_transp_2"/>
    <property type="match status" value="1"/>
</dbReference>
<sequence>MDALATNLVTVVEGVAFGLLLFTLAVGLSLVFGMMDVLNLSHGTLYLVGAYAAYALSDGSWWGLVLAIIVGTAAGVLGGGVLAGMTLPLSKRGHLDQALLTLGVAFIAGELFFEAFGHEVVPTAPPEALRGSVELLGRPYPIYRLVFIAVAGILALAVYIAFERSTLGALVRATVADREMVHAMGVDTRKVLFGVFAVGAALAALGGTLGAPLLAPGPGIDERVLVLSLVVIVIGGLGSVRGALLGGLLIGQVQTLGVSLLPDLAPFLLFGAMLTVLVIKPAGLVPAGGRR</sequence>
<dbReference type="EMBL" id="WLZY01000007">
    <property type="protein sequence ID" value="NDL59360.1"/>
    <property type="molecule type" value="Genomic_DNA"/>
</dbReference>
<feature type="transmembrane region" description="Helical" evidence="9">
    <location>
        <begin position="6"/>
        <end position="30"/>
    </location>
</feature>
<evidence type="ECO:0000313" key="11">
    <source>
        <dbReference type="Proteomes" id="UP000460435"/>
    </source>
</evidence>
<dbReference type="CDD" id="cd06582">
    <property type="entry name" value="TM_PBP1_LivH_like"/>
    <property type="match status" value="1"/>
</dbReference>
<proteinExistence type="inferred from homology"/>
<feature type="transmembrane region" description="Helical" evidence="9">
    <location>
        <begin position="191"/>
        <end position="213"/>
    </location>
</feature>
<dbReference type="Proteomes" id="UP000460435">
    <property type="component" value="Unassembled WGS sequence"/>
</dbReference>
<keyword evidence="5" id="KW-0029">Amino-acid transport</keyword>
<feature type="transmembrane region" description="Helical" evidence="9">
    <location>
        <begin position="225"/>
        <end position="248"/>
    </location>
</feature>
<accession>A0A7K3M843</accession>
<keyword evidence="3" id="KW-1003">Cell membrane</keyword>
<evidence type="ECO:0000256" key="8">
    <source>
        <dbReference type="ARBA" id="ARBA00037998"/>
    </source>
</evidence>
<dbReference type="RefSeq" id="WP_162452055.1">
    <property type="nucleotide sequence ID" value="NZ_WLZY01000007.1"/>
</dbReference>
<gene>
    <name evidence="10" type="ORF">F7O44_20015</name>
</gene>
<keyword evidence="4 9" id="KW-0812">Transmembrane</keyword>
<feature type="transmembrane region" description="Helical" evidence="9">
    <location>
        <begin position="99"/>
        <end position="121"/>
    </location>
</feature>
<dbReference type="GO" id="GO:0006865">
    <property type="term" value="P:amino acid transport"/>
    <property type="evidence" value="ECO:0007669"/>
    <property type="project" value="UniProtKB-KW"/>
</dbReference>
<evidence type="ECO:0000256" key="9">
    <source>
        <dbReference type="SAM" id="Phobius"/>
    </source>
</evidence>
<feature type="transmembrane region" description="Helical" evidence="9">
    <location>
        <begin position="260"/>
        <end position="279"/>
    </location>
</feature>
<evidence type="ECO:0000256" key="7">
    <source>
        <dbReference type="ARBA" id="ARBA00023136"/>
    </source>
</evidence>
<evidence type="ECO:0000256" key="4">
    <source>
        <dbReference type="ARBA" id="ARBA00022692"/>
    </source>
</evidence>
<comment type="subcellular location">
    <subcellularLocation>
        <location evidence="1">Cell membrane</location>
        <topology evidence="1">Multi-pass membrane protein</topology>
    </subcellularLocation>
</comment>
<evidence type="ECO:0000256" key="3">
    <source>
        <dbReference type="ARBA" id="ARBA00022475"/>
    </source>
</evidence>
<keyword evidence="2" id="KW-0813">Transport</keyword>
<dbReference type="GO" id="GO:0005886">
    <property type="term" value="C:plasma membrane"/>
    <property type="evidence" value="ECO:0007669"/>
    <property type="project" value="UniProtKB-SubCell"/>
</dbReference>
<comment type="similarity">
    <text evidence="8">Belongs to the binding-protein-dependent transport system permease family. LivHM subfamily.</text>
</comment>
<dbReference type="PANTHER" id="PTHR11795:SF442">
    <property type="entry name" value="ABC TRANSPORTER ATP-BINDING PROTEIN"/>
    <property type="match status" value="1"/>
</dbReference>
<organism evidence="10 11">
    <name type="scientific">Phytoactinopolyspora mesophila</name>
    <dbReference type="NCBI Taxonomy" id="2650750"/>
    <lineage>
        <taxon>Bacteria</taxon>
        <taxon>Bacillati</taxon>
        <taxon>Actinomycetota</taxon>
        <taxon>Actinomycetes</taxon>
        <taxon>Jiangellales</taxon>
        <taxon>Jiangellaceae</taxon>
        <taxon>Phytoactinopolyspora</taxon>
    </lineage>
</organism>
<feature type="transmembrane region" description="Helical" evidence="9">
    <location>
        <begin position="141"/>
        <end position="162"/>
    </location>
</feature>
<evidence type="ECO:0000256" key="1">
    <source>
        <dbReference type="ARBA" id="ARBA00004651"/>
    </source>
</evidence>
<feature type="transmembrane region" description="Helical" evidence="9">
    <location>
        <begin position="37"/>
        <end position="56"/>
    </location>
</feature>
<dbReference type="AlphaFoldDB" id="A0A7K3M843"/>
<keyword evidence="7 9" id="KW-0472">Membrane</keyword>
<evidence type="ECO:0000256" key="5">
    <source>
        <dbReference type="ARBA" id="ARBA00022970"/>
    </source>
</evidence>
<keyword evidence="11" id="KW-1185">Reference proteome</keyword>
<protein>
    <recommendedName>
        <fullName evidence="12">Branched-chain amino acid ABC transporter permease</fullName>
    </recommendedName>
</protein>
<reference evidence="10 11" key="1">
    <citation type="submission" date="2019-11" db="EMBL/GenBank/DDBJ databases">
        <authorList>
            <person name="Li X.-J."/>
            <person name="Feng X.-M."/>
        </authorList>
    </citation>
    <scope>NUCLEOTIDE SEQUENCE [LARGE SCALE GENOMIC DNA]</scope>
    <source>
        <strain evidence="10 11">XMNu-373</strain>
    </source>
</reference>
<dbReference type="PANTHER" id="PTHR11795">
    <property type="entry name" value="BRANCHED-CHAIN AMINO ACID TRANSPORT SYSTEM PERMEASE PROTEIN LIVH"/>
    <property type="match status" value="1"/>
</dbReference>
<evidence type="ECO:0000256" key="6">
    <source>
        <dbReference type="ARBA" id="ARBA00022989"/>
    </source>
</evidence>